<gene>
    <name evidence="6" type="ORF">DXB72_12170</name>
</gene>
<evidence type="ECO:0000259" key="5">
    <source>
        <dbReference type="Pfam" id="PF13614"/>
    </source>
</evidence>
<dbReference type="Pfam" id="PF13614">
    <property type="entry name" value="AAA_31"/>
    <property type="match status" value="1"/>
</dbReference>
<evidence type="ECO:0000256" key="2">
    <source>
        <dbReference type="ARBA" id="ARBA00049360"/>
    </source>
</evidence>
<evidence type="ECO:0000256" key="3">
    <source>
        <dbReference type="ARBA" id="ARBA00062323"/>
    </source>
</evidence>
<dbReference type="Proteomes" id="UP000260970">
    <property type="component" value="Unassembled WGS sequence"/>
</dbReference>
<protein>
    <recommendedName>
        <fullName evidence="4">Sporulation initiation inhibitor protein Soj</fullName>
    </recommendedName>
</protein>
<sequence length="265" mass="29655">MKCIAICNQKGGVGKTSTTINLGAGLVKKGYKVLLIDADPQYSMTVALGNPDPDEDFEFTLANIFINVMNDEEEKNLDDKFFLHHEEGFDYIPSNSDLQGVEFTMNQAVAKETLMSQFIRQLKENKDYDYILIDCEPALQNMSINSLTASDGVIIPTCAQYLSVKGLQQLFRTIAMIKKKLNHHLVIEGVCITMYDNRTNFQKDICKKIDDAYGNSAIRIFESKITNSIKVGESSALGISVIKHAPSCKVAQQYMKLTEEVLDNE</sequence>
<comment type="similarity">
    <text evidence="1">Belongs to the ParA family.</text>
</comment>
<evidence type="ECO:0000256" key="4">
    <source>
        <dbReference type="ARBA" id="ARBA00071824"/>
    </source>
</evidence>
<dbReference type="SUPFAM" id="SSF52540">
    <property type="entry name" value="P-loop containing nucleoside triphosphate hydrolases"/>
    <property type="match status" value="1"/>
</dbReference>
<name>A0A3E5AKZ3_9FIRM</name>
<dbReference type="FunFam" id="3.40.50.300:FF:000285">
    <property type="entry name" value="Sporulation initiation inhibitor Soj"/>
    <property type="match status" value="1"/>
</dbReference>
<evidence type="ECO:0000256" key="1">
    <source>
        <dbReference type="ARBA" id="ARBA00006976"/>
    </source>
</evidence>
<dbReference type="EMBL" id="QSUG01000013">
    <property type="protein sequence ID" value="RGN21558.1"/>
    <property type="molecule type" value="Genomic_DNA"/>
</dbReference>
<dbReference type="InterPro" id="IPR027417">
    <property type="entry name" value="P-loop_NTPase"/>
</dbReference>
<dbReference type="InterPro" id="IPR025669">
    <property type="entry name" value="AAA_dom"/>
</dbReference>
<dbReference type="AlphaFoldDB" id="A0A3E5AKZ3"/>
<dbReference type="RefSeq" id="WP_117690745.1">
    <property type="nucleotide sequence ID" value="NZ_QSUE01000011.1"/>
</dbReference>
<dbReference type="PANTHER" id="PTHR13696:SF99">
    <property type="entry name" value="COBYRINIC ACID AC-DIAMIDE SYNTHASE"/>
    <property type="match status" value="1"/>
</dbReference>
<dbReference type="CDD" id="cd02042">
    <property type="entry name" value="ParAB_family"/>
    <property type="match status" value="1"/>
</dbReference>
<comment type="caution">
    <text evidence="6">The sequence shown here is derived from an EMBL/GenBank/DDBJ whole genome shotgun (WGS) entry which is preliminary data.</text>
</comment>
<proteinExistence type="inferred from homology"/>
<evidence type="ECO:0000313" key="6">
    <source>
        <dbReference type="EMBL" id="RGN21558.1"/>
    </source>
</evidence>
<accession>A0A3E5AKZ3</accession>
<dbReference type="InterPro" id="IPR050678">
    <property type="entry name" value="DNA_Partitioning_ATPase"/>
</dbReference>
<organism evidence="6 7">
    <name type="scientific">Agathobacter rectalis</name>
    <dbReference type="NCBI Taxonomy" id="39491"/>
    <lineage>
        <taxon>Bacteria</taxon>
        <taxon>Bacillati</taxon>
        <taxon>Bacillota</taxon>
        <taxon>Clostridia</taxon>
        <taxon>Lachnospirales</taxon>
        <taxon>Lachnospiraceae</taxon>
        <taxon>Agathobacter</taxon>
    </lineage>
</organism>
<feature type="domain" description="AAA" evidence="5">
    <location>
        <begin position="1"/>
        <end position="187"/>
    </location>
</feature>
<evidence type="ECO:0000313" key="7">
    <source>
        <dbReference type="Proteomes" id="UP000260970"/>
    </source>
</evidence>
<dbReference type="PANTHER" id="PTHR13696">
    <property type="entry name" value="P-LOOP CONTAINING NUCLEOSIDE TRIPHOSPHATE HYDROLASE"/>
    <property type="match status" value="1"/>
</dbReference>
<comment type="catalytic activity">
    <reaction evidence="2">
        <text>ATP + H2O = ADP + phosphate + H(+)</text>
        <dbReference type="Rhea" id="RHEA:13065"/>
        <dbReference type="ChEBI" id="CHEBI:15377"/>
        <dbReference type="ChEBI" id="CHEBI:15378"/>
        <dbReference type="ChEBI" id="CHEBI:30616"/>
        <dbReference type="ChEBI" id="CHEBI:43474"/>
        <dbReference type="ChEBI" id="CHEBI:456216"/>
    </reaction>
</comment>
<reference evidence="6 7" key="1">
    <citation type="submission" date="2018-08" db="EMBL/GenBank/DDBJ databases">
        <title>A genome reference for cultivated species of the human gut microbiota.</title>
        <authorList>
            <person name="Zou Y."/>
            <person name="Xue W."/>
            <person name="Luo G."/>
        </authorList>
    </citation>
    <scope>NUCLEOTIDE SEQUENCE [LARGE SCALE GENOMIC DNA]</scope>
    <source>
        <strain evidence="6 7">OM05-6AA</strain>
    </source>
</reference>
<dbReference type="Gene3D" id="3.40.50.300">
    <property type="entry name" value="P-loop containing nucleotide triphosphate hydrolases"/>
    <property type="match status" value="1"/>
</dbReference>
<comment type="subunit">
    <text evidence="3">Dimerizes in the presence of ATP but not ADP; ATP-binding is required for double-stranded (ds)DNA-binding. Interacts with DnaA.</text>
</comment>